<evidence type="ECO:0000256" key="5">
    <source>
        <dbReference type="ARBA" id="ARBA00022989"/>
    </source>
</evidence>
<feature type="transmembrane region" description="Helical" evidence="7">
    <location>
        <begin position="9"/>
        <end position="27"/>
    </location>
</feature>
<gene>
    <name evidence="9" type="ORF">TM49_04050</name>
</gene>
<keyword evidence="6 7" id="KW-0472">Membrane</keyword>
<dbReference type="InterPro" id="IPR000515">
    <property type="entry name" value="MetI-like"/>
</dbReference>
<dbReference type="GO" id="GO:0005886">
    <property type="term" value="C:plasma membrane"/>
    <property type="evidence" value="ECO:0007669"/>
    <property type="project" value="UniProtKB-SubCell"/>
</dbReference>
<evidence type="ECO:0000256" key="2">
    <source>
        <dbReference type="ARBA" id="ARBA00022448"/>
    </source>
</evidence>
<dbReference type="InterPro" id="IPR045621">
    <property type="entry name" value="BPD_transp_1_N"/>
</dbReference>
<dbReference type="GO" id="GO:0055085">
    <property type="term" value="P:transmembrane transport"/>
    <property type="evidence" value="ECO:0007669"/>
    <property type="project" value="InterPro"/>
</dbReference>
<evidence type="ECO:0000313" key="10">
    <source>
        <dbReference type="Proteomes" id="UP000032611"/>
    </source>
</evidence>
<comment type="similarity">
    <text evidence="7">Belongs to the binding-protein-dependent transport system permease family.</text>
</comment>
<sequence>MFQFTIRQLITVPITLLLVITATFFVLRLTGDPATLYLDITATPEQIETLRRQLGLDQPLIVQYWRFLADILTLDFGRSLQFQAPALDIVVSRLGATFELIGASLVLALVFGLVGGLVSAIYKDRWIDMVISTVAVAGQSMPSFWLGILLVQLFALQLGWLPTSGTGGLRYLVLPAVTLAAFIAPNLVLITRTAVLEAGAEQYVTTARSKGLKKGYILLRHVLPNALNPIISFFGLQMGRLVGGSVVTETIFAWPGIGRLMIGAVYQRDVPVVVATVTITCLAIVLANLVADLLLAMVDPRINLD</sequence>
<protein>
    <recommendedName>
        <fullName evidence="8">ABC transmembrane type-1 domain-containing protein</fullName>
    </recommendedName>
</protein>
<dbReference type="STRING" id="1486262.TM49_04050"/>
<proteinExistence type="inferred from homology"/>
<dbReference type="PATRIC" id="fig|1486262.3.peg.825"/>
<dbReference type="AlphaFoldDB" id="A0A0D5LP06"/>
<evidence type="ECO:0000256" key="3">
    <source>
        <dbReference type="ARBA" id="ARBA00022475"/>
    </source>
</evidence>
<dbReference type="EMBL" id="CP010803">
    <property type="protein sequence ID" value="AJY45048.1"/>
    <property type="molecule type" value="Genomic_DNA"/>
</dbReference>
<evidence type="ECO:0000313" key="9">
    <source>
        <dbReference type="EMBL" id="AJY45048.1"/>
    </source>
</evidence>
<accession>A0A0D5LP06</accession>
<reference evidence="9 10" key="1">
    <citation type="journal article" date="2015" name="Genome Announc.">
        <title>Complete genome sequence of Martelella endophytica YC6887, which has antifungal activity associated with a halophyte.</title>
        <authorList>
            <person name="Khan A."/>
            <person name="Khan H."/>
            <person name="Chung E.J."/>
            <person name="Hossain M.T."/>
            <person name="Chung Y.R."/>
        </authorList>
    </citation>
    <scope>NUCLEOTIDE SEQUENCE [LARGE SCALE GENOMIC DNA]</scope>
    <source>
        <strain evidence="9">YC6887</strain>
    </source>
</reference>
<evidence type="ECO:0000256" key="7">
    <source>
        <dbReference type="RuleBase" id="RU363032"/>
    </source>
</evidence>
<evidence type="ECO:0000259" key="8">
    <source>
        <dbReference type="PROSITE" id="PS50928"/>
    </source>
</evidence>
<dbReference type="HOGENOM" id="CLU_036879_0_2_5"/>
<dbReference type="Pfam" id="PF00528">
    <property type="entry name" value="BPD_transp_1"/>
    <property type="match status" value="1"/>
</dbReference>
<feature type="domain" description="ABC transmembrane type-1" evidence="8">
    <location>
        <begin position="94"/>
        <end position="295"/>
    </location>
</feature>
<comment type="subcellular location">
    <subcellularLocation>
        <location evidence="1 7">Cell membrane</location>
        <topology evidence="1 7">Multi-pass membrane protein</topology>
    </subcellularLocation>
</comment>
<dbReference type="Proteomes" id="UP000032611">
    <property type="component" value="Chromosome"/>
</dbReference>
<dbReference type="Pfam" id="PF19300">
    <property type="entry name" value="BPD_transp_1_N"/>
    <property type="match status" value="1"/>
</dbReference>
<dbReference type="PANTHER" id="PTHR43163">
    <property type="entry name" value="DIPEPTIDE TRANSPORT SYSTEM PERMEASE PROTEIN DPPB-RELATED"/>
    <property type="match status" value="1"/>
</dbReference>
<dbReference type="OrthoDB" id="7834831at2"/>
<dbReference type="PROSITE" id="PS50928">
    <property type="entry name" value="ABC_TM1"/>
    <property type="match status" value="1"/>
</dbReference>
<dbReference type="PANTHER" id="PTHR43163:SF6">
    <property type="entry name" value="DIPEPTIDE TRANSPORT SYSTEM PERMEASE PROTEIN DPPB-RELATED"/>
    <property type="match status" value="1"/>
</dbReference>
<keyword evidence="3" id="KW-1003">Cell membrane</keyword>
<name>A0A0D5LP06_MAREN</name>
<feature type="transmembrane region" description="Helical" evidence="7">
    <location>
        <begin position="272"/>
        <end position="298"/>
    </location>
</feature>
<keyword evidence="2 7" id="KW-0813">Transport</keyword>
<dbReference type="Gene3D" id="1.10.3720.10">
    <property type="entry name" value="MetI-like"/>
    <property type="match status" value="1"/>
</dbReference>
<dbReference type="KEGG" id="mey:TM49_04050"/>
<keyword evidence="4 7" id="KW-0812">Transmembrane</keyword>
<keyword evidence="10" id="KW-1185">Reference proteome</keyword>
<feature type="transmembrane region" description="Helical" evidence="7">
    <location>
        <begin position="100"/>
        <end position="122"/>
    </location>
</feature>
<keyword evidence="5 7" id="KW-1133">Transmembrane helix</keyword>
<dbReference type="CDD" id="cd06261">
    <property type="entry name" value="TM_PBP2"/>
    <property type="match status" value="1"/>
</dbReference>
<evidence type="ECO:0000256" key="6">
    <source>
        <dbReference type="ARBA" id="ARBA00023136"/>
    </source>
</evidence>
<evidence type="ECO:0000256" key="4">
    <source>
        <dbReference type="ARBA" id="ARBA00022692"/>
    </source>
</evidence>
<feature type="transmembrane region" description="Helical" evidence="7">
    <location>
        <begin position="172"/>
        <end position="195"/>
    </location>
</feature>
<feature type="transmembrane region" description="Helical" evidence="7">
    <location>
        <begin position="241"/>
        <end position="260"/>
    </location>
</feature>
<dbReference type="RefSeq" id="WP_045679643.1">
    <property type="nucleotide sequence ID" value="NZ_CP010803.1"/>
</dbReference>
<organism evidence="9 10">
    <name type="scientific">Martelella endophytica</name>
    <dbReference type="NCBI Taxonomy" id="1486262"/>
    <lineage>
        <taxon>Bacteria</taxon>
        <taxon>Pseudomonadati</taxon>
        <taxon>Pseudomonadota</taxon>
        <taxon>Alphaproteobacteria</taxon>
        <taxon>Hyphomicrobiales</taxon>
        <taxon>Aurantimonadaceae</taxon>
        <taxon>Martelella</taxon>
    </lineage>
</organism>
<evidence type="ECO:0000256" key="1">
    <source>
        <dbReference type="ARBA" id="ARBA00004651"/>
    </source>
</evidence>
<feature type="transmembrane region" description="Helical" evidence="7">
    <location>
        <begin position="143"/>
        <end position="160"/>
    </location>
</feature>
<dbReference type="InterPro" id="IPR035906">
    <property type="entry name" value="MetI-like_sf"/>
</dbReference>
<dbReference type="SUPFAM" id="SSF161098">
    <property type="entry name" value="MetI-like"/>
    <property type="match status" value="1"/>
</dbReference>